<dbReference type="Gene3D" id="3.40.50.300">
    <property type="entry name" value="P-loop containing nucleotide triphosphate hydrolases"/>
    <property type="match status" value="1"/>
</dbReference>
<evidence type="ECO:0000313" key="3">
    <source>
        <dbReference type="EMBL" id="MEP0820817.1"/>
    </source>
</evidence>
<dbReference type="Proteomes" id="UP001464891">
    <property type="component" value="Unassembled WGS sequence"/>
</dbReference>
<organism evidence="3 4">
    <name type="scientific">Trichocoleus desertorum GB2-A4</name>
    <dbReference type="NCBI Taxonomy" id="2933944"/>
    <lineage>
        <taxon>Bacteria</taxon>
        <taxon>Bacillati</taxon>
        <taxon>Cyanobacteriota</taxon>
        <taxon>Cyanophyceae</taxon>
        <taxon>Leptolyngbyales</taxon>
        <taxon>Trichocoleusaceae</taxon>
        <taxon>Trichocoleus</taxon>
    </lineage>
</organism>
<evidence type="ECO:0000259" key="2">
    <source>
        <dbReference type="PROSITE" id="PS50943"/>
    </source>
</evidence>
<dbReference type="InterPro" id="IPR027417">
    <property type="entry name" value="P-loop_NTPase"/>
</dbReference>
<dbReference type="InterPro" id="IPR010982">
    <property type="entry name" value="Lambda_DNA-bd_dom_sf"/>
</dbReference>
<dbReference type="PANTHER" id="PTHR46844:SF1">
    <property type="entry name" value="SLR5058 PROTEIN"/>
    <property type="match status" value="1"/>
</dbReference>
<feature type="domain" description="HTH cro/C1-type" evidence="2">
    <location>
        <begin position="13"/>
        <end position="69"/>
    </location>
</feature>
<name>A0ABV0JG95_9CYAN</name>
<dbReference type="InterPro" id="IPR001387">
    <property type="entry name" value="Cro/C1-type_HTH"/>
</dbReference>
<dbReference type="EMBL" id="JAMPKM010000046">
    <property type="protein sequence ID" value="MEP0820817.1"/>
    <property type="molecule type" value="Genomic_DNA"/>
</dbReference>
<dbReference type="PROSITE" id="PS50837">
    <property type="entry name" value="NACHT"/>
    <property type="match status" value="1"/>
</dbReference>
<dbReference type="Pfam" id="PF22727">
    <property type="entry name" value="NCH2"/>
    <property type="match status" value="1"/>
</dbReference>
<proteinExistence type="predicted"/>
<dbReference type="PROSITE" id="PS50943">
    <property type="entry name" value="HTH_CROC1"/>
    <property type="match status" value="1"/>
</dbReference>
<dbReference type="CDD" id="cd00093">
    <property type="entry name" value="HTH_XRE"/>
    <property type="match status" value="1"/>
</dbReference>
<sequence>MRNRGLWASPDGIKQARLALTDKAWSQSQLANLLGISRQPIAKFFAGKPVDRLYFVQICQKLDLRWQTIIDLSQAAVAEQEPNAQVADVEPSTDVNAIAYEVRQSCRDRIQYQCGTTRMIDLPQAIALNDIYVPTQVLIDTSLQRWRQPAHLLHYSSQNLQSERSGEPTRSEVVPKRLSGLYVASRHSKLVVLGKPGSGKTMFLQNLALQCIEGKFQSDRIPIFIPIKVFVEHIANENDFSLFNYIYQKLRYDCQLNFEQIKNLLNHGRALILLDGLDEAPVEIRNKLLIAIQQFSQDYYQNRFVISYRTLAVRYQFFGFAEVEIVDFEAEQIKIFAEKWLATVCAPDKEPGKILFDQFINQLKFPENQPIRELAARPLFLHIICLSFQSFTNFSPNQTSLYKQILKVLLVEWNEIKGNSCSLVPLNLTWLHLLEILSQIAAIAFETESLYFEEEQIQYIVADYLRKLKTHEYEMIQLQLSSMAVFKALTAQYSFFLEQARGVYSFSHTALYEYHVARSIIDRFKSNISDKILDDFFDQKCWHLFLLVCEMLPNVDTLLLAMKQRVDALIANDKKIQQFLAWLLHKSSSVSNSDQLMIRAFYLVNECTLAQIYIQDALEQVLHRPPNTKNDLMIDHALSRALICAEAVQHSLSAAASSNLFLDHAHALAVALTASLSYDLESKLRRSLQKISDQLPNCDETEENLKQWWIVNGQKWTQRFRTLIVEHRNIGHHWQFTQHQNNLLHRYHDANLLVLRGLKRAFHITPLIRQKIEEALLLPI</sequence>
<reference evidence="3 4" key="1">
    <citation type="submission" date="2022-04" db="EMBL/GenBank/DDBJ databases">
        <title>Positive selection, recombination, and allopatry shape intraspecific diversity of widespread and dominant cyanobacteria.</title>
        <authorList>
            <person name="Wei J."/>
            <person name="Shu W."/>
            <person name="Hu C."/>
        </authorList>
    </citation>
    <scope>NUCLEOTIDE SEQUENCE [LARGE SCALE GENOMIC DNA]</scope>
    <source>
        <strain evidence="3 4">GB2-A4</strain>
    </source>
</reference>
<dbReference type="Pfam" id="PF05729">
    <property type="entry name" value="NACHT"/>
    <property type="match status" value="1"/>
</dbReference>
<dbReference type="PANTHER" id="PTHR46844">
    <property type="entry name" value="SLR5058 PROTEIN"/>
    <property type="match status" value="1"/>
</dbReference>
<dbReference type="SUPFAM" id="SSF47413">
    <property type="entry name" value="lambda repressor-like DNA-binding domains"/>
    <property type="match status" value="1"/>
</dbReference>
<dbReference type="InterPro" id="IPR007111">
    <property type="entry name" value="NACHT_NTPase"/>
</dbReference>
<evidence type="ECO:0000259" key="1">
    <source>
        <dbReference type="PROSITE" id="PS50837"/>
    </source>
</evidence>
<evidence type="ECO:0000313" key="4">
    <source>
        <dbReference type="Proteomes" id="UP001464891"/>
    </source>
</evidence>
<accession>A0ABV0JG95</accession>
<keyword evidence="4" id="KW-1185">Reference proteome</keyword>
<protein>
    <submittedName>
        <fullName evidence="3">NACHT domain-containing NTPase</fullName>
    </submittedName>
</protein>
<feature type="domain" description="NACHT" evidence="1">
    <location>
        <begin position="188"/>
        <end position="280"/>
    </location>
</feature>
<dbReference type="InterPro" id="IPR054501">
    <property type="entry name" value="NCH2"/>
</dbReference>
<dbReference type="SUPFAM" id="SSF52540">
    <property type="entry name" value="P-loop containing nucleoside triphosphate hydrolases"/>
    <property type="match status" value="1"/>
</dbReference>
<comment type="caution">
    <text evidence="3">The sequence shown here is derived from an EMBL/GenBank/DDBJ whole genome shotgun (WGS) entry which is preliminary data.</text>
</comment>
<gene>
    <name evidence="3" type="ORF">NC998_27400</name>
</gene>